<name>A0A494XCI1_9BURK</name>
<protein>
    <recommendedName>
        <fullName evidence="4">Lipoprotein</fullName>
    </recommendedName>
</protein>
<evidence type="ECO:0000313" key="2">
    <source>
        <dbReference type="EMBL" id="RKP46226.1"/>
    </source>
</evidence>
<gene>
    <name evidence="2" type="ORF">D7S86_25240</name>
</gene>
<reference evidence="2 3" key="1">
    <citation type="submission" date="2018-10" db="EMBL/GenBank/DDBJ databases">
        <title>Robbsia sp. DHC34, isolated from soil.</title>
        <authorList>
            <person name="Gao Z.-H."/>
            <person name="Qiu L.-H."/>
        </authorList>
    </citation>
    <scope>NUCLEOTIDE SEQUENCE [LARGE SCALE GENOMIC DNA]</scope>
    <source>
        <strain evidence="2 3">DHC34</strain>
    </source>
</reference>
<dbReference type="PROSITE" id="PS51257">
    <property type="entry name" value="PROKAR_LIPOPROTEIN"/>
    <property type="match status" value="1"/>
</dbReference>
<proteinExistence type="predicted"/>
<evidence type="ECO:0000256" key="1">
    <source>
        <dbReference type="SAM" id="SignalP"/>
    </source>
</evidence>
<keyword evidence="1" id="KW-0732">Signal</keyword>
<organism evidence="2 3">
    <name type="scientific">Pararobbsia silviterrae</name>
    <dbReference type="NCBI Taxonomy" id="1792498"/>
    <lineage>
        <taxon>Bacteria</taxon>
        <taxon>Pseudomonadati</taxon>
        <taxon>Pseudomonadota</taxon>
        <taxon>Betaproteobacteria</taxon>
        <taxon>Burkholderiales</taxon>
        <taxon>Burkholderiaceae</taxon>
        <taxon>Pararobbsia</taxon>
    </lineage>
</organism>
<keyword evidence="3" id="KW-1185">Reference proteome</keyword>
<feature type="chain" id="PRO_5019714446" description="Lipoprotein" evidence="1">
    <location>
        <begin position="22"/>
        <end position="114"/>
    </location>
</feature>
<evidence type="ECO:0000313" key="3">
    <source>
        <dbReference type="Proteomes" id="UP000270342"/>
    </source>
</evidence>
<dbReference type="AlphaFoldDB" id="A0A494XCI1"/>
<feature type="signal peptide" evidence="1">
    <location>
        <begin position="1"/>
        <end position="21"/>
    </location>
</feature>
<dbReference type="Proteomes" id="UP000270342">
    <property type="component" value="Unassembled WGS sequence"/>
</dbReference>
<evidence type="ECO:0008006" key="4">
    <source>
        <dbReference type="Google" id="ProtNLM"/>
    </source>
</evidence>
<accession>A0A494XCI1</accession>
<sequence>MPFRMRAVLAVSVLASLAACTLPQIPVSDFESPELKADRASLQGKGFSNEYIDGHVDGCASGNKSAGNPDYSFAKDAPQRPDADYLQGWNDGFALCKGRFEDYATHATPPAEKN</sequence>
<comment type="caution">
    <text evidence="2">The sequence shown here is derived from an EMBL/GenBank/DDBJ whole genome shotgun (WGS) entry which is preliminary data.</text>
</comment>
<dbReference type="EMBL" id="RBZU01000015">
    <property type="protein sequence ID" value="RKP46226.1"/>
    <property type="molecule type" value="Genomic_DNA"/>
</dbReference>